<dbReference type="EMBL" id="SSTE01022915">
    <property type="protein sequence ID" value="KAA0031629.1"/>
    <property type="molecule type" value="Genomic_DNA"/>
</dbReference>
<evidence type="ECO:0000313" key="4">
    <source>
        <dbReference type="Proteomes" id="UP000321393"/>
    </source>
</evidence>
<accession>A0A5A7SQT8</accession>
<dbReference type="Proteomes" id="UP000321393">
    <property type="component" value="Unassembled WGS sequence"/>
</dbReference>
<comment type="caution">
    <text evidence="2">The sequence shown here is derived from an EMBL/GenBank/DDBJ whole genome shotgun (WGS) entry which is preliminary data.</text>
</comment>
<evidence type="ECO:0000313" key="3">
    <source>
        <dbReference type="EMBL" id="TYK04479.1"/>
    </source>
</evidence>
<name>A0A5A7SQT8_CUCMM</name>
<gene>
    <name evidence="3" type="ORF">E5676_scaffold409G00890</name>
    <name evidence="2" type="ORF">E6C27_scaffold139G003980</name>
</gene>
<dbReference type="Proteomes" id="UP000321947">
    <property type="component" value="Unassembled WGS sequence"/>
</dbReference>
<feature type="coiled-coil region" evidence="1">
    <location>
        <begin position="96"/>
        <end position="123"/>
    </location>
</feature>
<protein>
    <submittedName>
        <fullName evidence="2">Ty3-gypsy retrotransposon protein</fullName>
    </submittedName>
</protein>
<sequence>MHPNLLLQATFTWNLSLAIVQNGSSKSKIKVLSSHSILKQLMESPKGGIIIGENPLFEKSTPASNPSEQESHLEVVSVMMVDVIAKVAMTEMEMKINFLMKAVEERDREIAALKDQMKAWEMVESSKTLIVKASVRKSCVAGKLDAIVHLCRFSISLRPRQLITLMKFLPRNFLDNHLKEVLEATTCYAVNIVEVDNNYAYSE</sequence>
<reference evidence="4 5" key="1">
    <citation type="submission" date="2019-08" db="EMBL/GenBank/DDBJ databases">
        <title>Draft genome sequences of two oriental melons (Cucumis melo L. var makuwa).</title>
        <authorList>
            <person name="Kwon S.-Y."/>
        </authorList>
    </citation>
    <scope>NUCLEOTIDE SEQUENCE [LARGE SCALE GENOMIC DNA]</scope>
    <source>
        <strain evidence="5">cv. Chang Bougi</strain>
        <strain evidence="4">cv. SW 3</strain>
        <tissue evidence="2">Leaf</tissue>
    </source>
</reference>
<organism evidence="2 4">
    <name type="scientific">Cucumis melo var. makuwa</name>
    <name type="common">Oriental melon</name>
    <dbReference type="NCBI Taxonomy" id="1194695"/>
    <lineage>
        <taxon>Eukaryota</taxon>
        <taxon>Viridiplantae</taxon>
        <taxon>Streptophyta</taxon>
        <taxon>Embryophyta</taxon>
        <taxon>Tracheophyta</taxon>
        <taxon>Spermatophyta</taxon>
        <taxon>Magnoliopsida</taxon>
        <taxon>eudicotyledons</taxon>
        <taxon>Gunneridae</taxon>
        <taxon>Pentapetalae</taxon>
        <taxon>rosids</taxon>
        <taxon>fabids</taxon>
        <taxon>Cucurbitales</taxon>
        <taxon>Cucurbitaceae</taxon>
        <taxon>Benincaseae</taxon>
        <taxon>Cucumis</taxon>
    </lineage>
</organism>
<evidence type="ECO:0000313" key="5">
    <source>
        <dbReference type="Proteomes" id="UP000321947"/>
    </source>
</evidence>
<proteinExistence type="predicted"/>
<evidence type="ECO:0000313" key="2">
    <source>
        <dbReference type="EMBL" id="KAA0031629.1"/>
    </source>
</evidence>
<dbReference type="EMBL" id="SSTD01014204">
    <property type="protein sequence ID" value="TYK04479.1"/>
    <property type="molecule type" value="Genomic_DNA"/>
</dbReference>
<dbReference type="AlphaFoldDB" id="A0A5A7SQT8"/>
<evidence type="ECO:0000256" key="1">
    <source>
        <dbReference type="SAM" id="Coils"/>
    </source>
</evidence>
<keyword evidence="1" id="KW-0175">Coiled coil</keyword>